<dbReference type="OrthoDB" id="8595257at2"/>
<dbReference type="Proteomes" id="UP000297729">
    <property type="component" value="Unassembled WGS sequence"/>
</dbReference>
<protein>
    <recommendedName>
        <fullName evidence="3">DNA-binding protein</fullName>
    </recommendedName>
</protein>
<dbReference type="EMBL" id="SPVG01000245">
    <property type="protein sequence ID" value="TFW16009.1"/>
    <property type="molecule type" value="Genomic_DNA"/>
</dbReference>
<gene>
    <name evidence="1" type="ORF">E4L98_24720</name>
</gene>
<dbReference type="AlphaFoldDB" id="A0A4Y9S689"/>
<reference evidence="1 2" key="1">
    <citation type="submission" date="2019-03" db="EMBL/GenBank/DDBJ databases">
        <title>Draft Genome Sequence of Duganella callidus sp. nov., a Novel Duganella Species Isolated from Cultivated Soil.</title>
        <authorList>
            <person name="Raths R."/>
            <person name="Peta V."/>
            <person name="Bucking H."/>
        </authorList>
    </citation>
    <scope>NUCLEOTIDE SEQUENCE [LARGE SCALE GENOMIC DNA]</scope>
    <source>
        <strain evidence="1 2">DN04</strain>
    </source>
</reference>
<comment type="caution">
    <text evidence="1">The sequence shown here is derived from an EMBL/GenBank/DDBJ whole genome shotgun (WGS) entry which is preliminary data.</text>
</comment>
<proteinExistence type="predicted"/>
<evidence type="ECO:0000313" key="1">
    <source>
        <dbReference type="EMBL" id="TFW16009.1"/>
    </source>
</evidence>
<sequence>MVAAIEKLQRPALPVAVDLWDTSLVAAYLKRSPDNVRKEIIPLPSFPKPIRLPVAGRAQALYRARDVVAWAESHQQKK</sequence>
<organism evidence="1 2">
    <name type="scientific">Duganella callida</name>
    <dbReference type="NCBI Taxonomy" id="2561932"/>
    <lineage>
        <taxon>Bacteria</taxon>
        <taxon>Pseudomonadati</taxon>
        <taxon>Pseudomonadota</taxon>
        <taxon>Betaproteobacteria</taxon>
        <taxon>Burkholderiales</taxon>
        <taxon>Oxalobacteraceae</taxon>
        <taxon>Telluria group</taxon>
        <taxon>Duganella</taxon>
    </lineage>
</organism>
<name>A0A4Y9S689_9BURK</name>
<keyword evidence="2" id="KW-1185">Reference proteome</keyword>
<accession>A0A4Y9S689</accession>
<evidence type="ECO:0008006" key="3">
    <source>
        <dbReference type="Google" id="ProtNLM"/>
    </source>
</evidence>
<evidence type="ECO:0000313" key="2">
    <source>
        <dbReference type="Proteomes" id="UP000297729"/>
    </source>
</evidence>